<dbReference type="SMART" id="SM00642">
    <property type="entry name" value="Aamy"/>
    <property type="match status" value="1"/>
</dbReference>
<dbReference type="GO" id="GO:0003844">
    <property type="term" value="F:1,4-alpha-glucan branching enzyme activity"/>
    <property type="evidence" value="ECO:0007669"/>
    <property type="project" value="UniProtKB-EC"/>
</dbReference>
<dbReference type="PIRSF" id="PIRSF000463">
    <property type="entry name" value="GlgB"/>
    <property type="match status" value="1"/>
</dbReference>
<dbReference type="Gene3D" id="2.60.40.10">
    <property type="entry name" value="Immunoglobulins"/>
    <property type="match status" value="1"/>
</dbReference>
<dbReference type="InterPro" id="IPR004193">
    <property type="entry name" value="Glyco_hydro_13_N"/>
</dbReference>
<dbReference type="CDD" id="cd11325">
    <property type="entry name" value="AmyAc_GTHase"/>
    <property type="match status" value="1"/>
</dbReference>
<dbReference type="SUPFAM" id="SSF51011">
    <property type="entry name" value="Glycosyl hydrolase domain"/>
    <property type="match status" value="1"/>
</dbReference>
<evidence type="ECO:0000259" key="6">
    <source>
        <dbReference type="SMART" id="SM00642"/>
    </source>
</evidence>
<dbReference type="SUPFAM" id="SSF81296">
    <property type="entry name" value="E set domains"/>
    <property type="match status" value="1"/>
</dbReference>
<dbReference type="CDD" id="cd02855">
    <property type="entry name" value="E_set_GBE_prok_N"/>
    <property type="match status" value="1"/>
</dbReference>
<dbReference type="Pfam" id="PF02922">
    <property type="entry name" value="CBM_48"/>
    <property type="match status" value="1"/>
</dbReference>
<sequence length="578" mass="64001">MSEAQPGMGAFPIEGGYVFRVWAPNADAVHVVGDFNDWNESANALADEGNGHFYGEVPGAQTGQEYQFIITNGENSFYRIDPRAARVTNSVGNGVLYNHADFDWQDDDAFDTPRAHQLVIYETHIGSFFPADDSGADLNDLTGKLGYLRELGVNAIELMPLMEFAGDISWGYNPAHMFTVESSYGGPDALKTFVREAHKNGIAVIVDVVYNHFGPSDLSIWQFDGWSENDKGGIYFYQDWRSATPWGDTRPDYGRREVRDFILDNARMWLRDYHMDGLRLDMTPYMRAGNGFGDDIEEGWTMMGDVARLVRSEFPGRLAIAEDLHNDAAVTDPAEGGGAMHAQWDSEFVHPVRAALTTPDDGARSIDALAAAITHEYHHPFDRVIYTESHDEVANGSARVPSEVDEADPTGWAAQKRATLGAILTLTAPGIPMLFQGQEFLEGEWFRDTVPLDWEQAWELRDLTQMFRDVISLRRNLYGESMALQGSQTNIIIADNEAKVLAFTRGTIDGVAALIAANFSADAKQVPIDLPGNWRVVFNSDASRYSQLFGNHETPGLGEGGANQLDIAPYSAVIYLNN</sequence>
<dbReference type="InterPro" id="IPR017853">
    <property type="entry name" value="GH"/>
</dbReference>
<protein>
    <recommendedName>
        <fullName evidence="3">1,4-alpha-glucan branching enzyme</fullName>
        <ecNumber evidence="3">2.4.1.18</ecNumber>
    </recommendedName>
</protein>
<dbReference type="InterPro" id="IPR014756">
    <property type="entry name" value="Ig_E-set"/>
</dbReference>
<dbReference type="Pfam" id="PF00128">
    <property type="entry name" value="Alpha-amylase"/>
    <property type="match status" value="2"/>
</dbReference>
<dbReference type="Gene3D" id="3.20.20.80">
    <property type="entry name" value="Glycosidases"/>
    <property type="match status" value="1"/>
</dbReference>
<dbReference type="PANTHER" id="PTHR43651">
    <property type="entry name" value="1,4-ALPHA-GLUCAN-BRANCHING ENZYME"/>
    <property type="match status" value="1"/>
</dbReference>
<reference evidence="8" key="1">
    <citation type="submission" date="2016-12" db="EMBL/GenBank/DDBJ databases">
        <authorList>
            <person name="Meng X."/>
        </authorList>
    </citation>
    <scope>NUCLEOTIDE SEQUENCE [LARGE SCALE GENOMIC DNA]</scope>
    <source>
        <strain evidence="8">DSM 19116</strain>
    </source>
</reference>
<comment type="catalytic activity">
    <reaction evidence="1">
        <text>Transfers a segment of a (1-&gt;4)-alpha-D-glucan chain to a primary hydroxy group in a similar glucan chain.</text>
        <dbReference type="EC" id="2.4.1.18"/>
    </reaction>
</comment>
<evidence type="ECO:0000313" key="8">
    <source>
        <dbReference type="Proteomes" id="UP000185628"/>
    </source>
</evidence>
<dbReference type="EMBL" id="MQVR01000055">
    <property type="protein sequence ID" value="OKL53535.1"/>
    <property type="molecule type" value="Genomic_DNA"/>
</dbReference>
<comment type="similarity">
    <text evidence="2">Belongs to the glycosyl hydrolase 13 family. GlgB subfamily.</text>
</comment>
<proteinExistence type="inferred from homology"/>
<dbReference type="InterPro" id="IPR037439">
    <property type="entry name" value="Branching_enzy"/>
</dbReference>
<dbReference type="RefSeq" id="WP_073717003.1">
    <property type="nucleotide sequence ID" value="NZ_MQVR01000055.1"/>
</dbReference>
<dbReference type="GO" id="GO:0005978">
    <property type="term" value="P:glycogen biosynthetic process"/>
    <property type="evidence" value="ECO:0007669"/>
    <property type="project" value="InterPro"/>
</dbReference>
<evidence type="ECO:0000256" key="4">
    <source>
        <dbReference type="ARBA" id="ARBA00022679"/>
    </source>
</evidence>
<dbReference type="InterPro" id="IPR006047">
    <property type="entry name" value="GH13_cat_dom"/>
</dbReference>
<feature type="active site" description="Nucleophile" evidence="5">
    <location>
        <position position="281"/>
    </location>
</feature>
<dbReference type="GO" id="GO:0043169">
    <property type="term" value="F:cation binding"/>
    <property type="evidence" value="ECO:0007669"/>
    <property type="project" value="InterPro"/>
</dbReference>
<dbReference type="InterPro" id="IPR044143">
    <property type="entry name" value="GlgB_N_E_set_prok"/>
</dbReference>
<comment type="caution">
    <text evidence="7">The sequence shown here is derived from an EMBL/GenBank/DDBJ whole genome shotgun (WGS) entry which is preliminary data.</text>
</comment>
<gene>
    <name evidence="7" type="ORF">BSZ39_08965</name>
</gene>
<feature type="domain" description="Glycosyl hydrolase family 13 catalytic" evidence="6">
    <location>
        <begin position="122"/>
        <end position="474"/>
    </location>
</feature>
<dbReference type="InterPro" id="IPR013780">
    <property type="entry name" value="Glyco_hydro_b"/>
</dbReference>
<feature type="active site" description="Proton donor" evidence="5">
    <location>
        <position position="322"/>
    </location>
</feature>
<dbReference type="EC" id="2.4.1.18" evidence="3"/>
<accession>A0A1Q5Q1F2</accession>
<dbReference type="InterPro" id="IPR013783">
    <property type="entry name" value="Ig-like_fold"/>
</dbReference>
<evidence type="ECO:0000256" key="3">
    <source>
        <dbReference type="ARBA" id="ARBA00012541"/>
    </source>
</evidence>
<dbReference type="Gene3D" id="2.60.40.1180">
    <property type="entry name" value="Golgi alpha-mannosidase II"/>
    <property type="match status" value="1"/>
</dbReference>
<evidence type="ECO:0000256" key="5">
    <source>
        <dbReference type="PIRSR" id="PIRSR000463-1"/>
    </source>
</evidence>
<dbReference type="PANTHER" id="PTHR43651:SF11">
    <property type="entry name" value="MALTO-OLIGOSYLTREHALOSE TREHALOHYDROLASE"/>
    <property type="match status" value="1"/>
</dbReference>
<keyword evidence="8" id="KW-1185">Reference proteome</keyword>
<evidence type="ECO:0000256" key="1">
    <source>
        <dbReference type="ARBA" id="ARBA00000826"/>
    </source>
</evidence>
<dbReference type="STRING" id="208480.SAMN02910418_01894"/>
<evidence type="ECO:0000256" key="2">
    <source>
        <dbReference type="ARBA" id="ARBA00009000"/>
    </source>
</evidence>
<dbReference type="Pfam" id="PF02806">
    <property type="entry name" value="Alpha-amylase_C"/>
    <property type="match status" value="1"/>
</dbReference>
<keyword evidence="4" id="KW-0808">Transferase</keyword>
<dbReference type="GO" id="GO:0004553">
    <property type="term" value="F:hydrolase activity, hydrolyzing O-glycosyl compounds"/>
    <property type="evidence" value="ECO:0007669"/>
    <property type="project" value="InterPro"/>
</dbReference>
<dbReference type="AlphaFoldDB" id="A0A1Q5Q1F2"/>
<name>A0A1Q5Q1F2_9ACTO</name>
<organism evidence="7 8">
    <name type="scientific">Bowdeniella nasicola</name>
    <dbReference type="NCBI Taxonomy" id="208480"/>
    <lineage>
        <taxon>Bacteria</taxon>
        <taxon>Bacillati</taxon>
        <taxon>Actinomycetota</taxon>
        <taxon>Actinomycetes</taxon>
        <taxon>Actinomycetales</taxon>
        <taxon>Actinomycetaceae</taxon>
        <taxon>Bowdeniella</taxon>
    </lineage>
</organism>
<dbReference type="Proteomes" id="UP000185628">
    <property type="component" value="Unassembled WGS sequence"/>
</dbReference>
<evidence type="ECO:0000313" key="7">
    <source>
        <dbReference type="EMBL" id="OKL53535.1"/>
    </source>
</evidence>
<dbReference type="SUPFAM" id="SSF51445">
    <property type="entry name" value="(Trans)glycosidases"/>
    <property type="match status" value="1"/>
</dbReference>
<dbReference type="InterPro" id="IPR006048">
    <property type="entry name" value="A-amylase/branching_C"/>
</dbReference>